<organism evidence="1 2">
    <name type="scientific">Puniceispirillum marinum (strain IMCC1322)</name>
    <dbReference type="NCBI Taxonomy" id="488538"/>
    <lineage>
        <taxon>Bacteria</taxon>
        <taxon>Pseudomonadati</taxon>
        <taxon>Pseudomonadota</taxon>
        <taxon>Alphaproteobacteria</taxon>
        <taxon>Candidatus Puniceispirillales</taxon>
        <taxon>Candidatus Puniceispirillaceae</taxon>
        <taxon>Candidatus Puniceispirillum</taxon>
    </lineage>
</organism>
<proteinExistence type="predicted"/>
<accession>D5BTE1</accession>
<dbReference type="RefSeq" id="WP_013046165.1">
    <property type="nucleotide sequence ID" value="NC_014010.1"/>
</dbReference>
<protein>
    <submittedName>
        <fullName evidence="1">Uncharacterized protein</fullName>
    </submittedName>
</protein>
<evidence type="ECO:0000313" key="1">
    <source>
        <dbReference type="EMBL" id="ADE39538.1"/>
    </source>
</evidence>
<name>D5BTE1_PUNMI</name>
<dbReference type="eggNOG" id="ENOG502ZASU">
    <property type="taxonomic scope" value="Bacteria"/>
</dbReference>
<evidence type="ECO:0000313" key="2">
    <source>
        <dbReference type="Proteomes" id="UP000007460"/>
    </source>
</evidence>
<sequence>MLSDYHIIIDEVPNVCESIQNKHKRSLKEFYIGNGYIEVDENGKVFATEKWDRDHEAVSDTLDEKLYHFSKSGFLYLLDETLFIWVLPTELLTSCRSMTILTFMSQGSLLLPFLEKFNVGVEIERNTEEEEKFRCQAKELITVKTLPNLERFNFTHTGQTKLEGKRATEKKVASALKTLRYGELRGIDLQDVIITCTKSQWQKGNDDRPLSTGFSKGARFFEANWIPNTTRGTNDYAHCSHLVYLYDQYINPYVGRWLGAANRQMSDAYALTELIQWVWRSRIRRVEPITLYIPSPRMRGLFEDWLNTPITSTHPAVSIAA</sequence>
<dbReference type="AlphaFoldDB" id="D5BTE1"/>
<dbReference type="KEGG" id="apb:SAR116_1295"/>
<gene>
    <name evidence="1" type="ordered locus">SAR116_1295</name>
</gene>
<dbReference type="HOGENOM" id="CLU_051811_0_0_5"/>
<reference evidence="1 2" key="1">
    <citation type="journal article" date="2010" name="J. Bacteriol.">
        <title>Complete genome sequence of "Candidatus Puniceispirillum marinum" IMCC1322, a representative of the SAR116 clade in the Alphaproteobacteria.</title>
        <authorList>
            <person name="Oh H.M."/>
            <person name="Kwon K.K."/>
            <person name="Kang I."/>
            <person name="Kang S.G."/>
            <person name="Lee J.H."/>
            <person name="Kim S.J."/>
            <person name="Cho J.C."/>
        </authorList>
    </citation>
    <scope>NUCLEOTIDE SEQUENCE [LARGE SCALE GENOMIC DNA]</scope>
    <source>
        <strain evidence="1 2">IMCC1322</strain>
    </source>
</reference>
<dbReference type="OrthoDB" id="1898893at2"/>
<keyword evidence="2" id="KW-1185">Reference proteome</keyword>
<dbReference type="Proteomes" id="UP000007460">
    <property type="component" value="Chromosome"/>
</dbReference>
<dbReference type="EMBL" id="CP001751">
    <property type="protein sequence ID" value="ADE39538.1"/>
    <property type="molecule type" value="Genomic_DNA"/>
</dbReference>